<evidence type="ECO:0000313" key="13">
    <source>
        <dbReference type="Proteomes" id="UP000242205"/>
    </source>
</evidence>
<dbReference type="Gene3D" id="3.40.50.10930">
    <property type="match status" value="1"/>
</dbReference>
<evidence type="ECO:0000256" key="7">
    <source>
        <dbReference type="ARBA" id="ARBA00022840"/>
    </source>
</evidence>
<sequence>MSAPPDLPPGLILVHGNRAEALRDVLVAWMRHHPLAPLEDETVLVQSNGIAQWLRLAMTDERDGGCGIAAAMRFDLPSRFFWRVYRAVLGREAVPEASPLDESRLVWRLMRLLPGLLQDPVYAPLARFLVDDADARKRFQVAGRLADLFDQYQVYRADWLAAWAAGEDVLPDLRGQHDPLPEDQRWQPALWRALCADLAQAGLPATGGRAAVHERFMEVVESAGDARPPGLPRRVLVFGISSLPQQSLEVLAAMARWSQVLMCVHNPCEHHWADIVQGRELLRRERASRQSRRAGFPEELPEDALHLHAQPLLAAWGRQGRDFVALLDSYDDATARGRHAELLAGIGQRIDRFEPTGGATLLAQLQDDIRDLRPLAETRDKWPAVAPGDHSIQFHIAHGPQREVEILHDRLLAAFDADPDLRPRDIIVMVPDIDAYAPHVRAVFGLHDANDARRIPYCLADQGSRATDPLVQGLELLLGLPNARVTASEVLDLLDVPALRRRFGLDESDLPTLARWVRGANVRWGLHAEHRAALDLPPTDAADHTWLFGLRRMLLGYAAGRDVAWQGIESHGEIGGLDAALLGPLAQLVARLDAAWRHLREPAAPQQWRERLVNLLADFFDAGDDAEAALTVERLNTALADWADACLEAGLAEPLPLAVVAEHWMSALDAGGLTQRFFAGAVTFATLMPMRAIPFRHVCLLGMNDGDYPRTRAPLDFDLMGRPGQMRPGDRSRREDDRYLFLEALLSARDVLYVSWVGRSITDNVERPASVLVGQLRDHLAAGWRAADGDDLLKRLTVEHRLQPFSPAYFGADPELFTYAREWRESAAARPAGAAALEPLVSDEPLTLDELSRFLRDPVKGFFRTRLGVDLSREEAVADDVEPFNADGLRRWQRGDELITVQARALAAGGDVDAAREVGLARIARRGEFAPGGFGVVEARELALPMQALFEQYVAELALWPQTLEDEAVAVETEVDGRRLVLSDRLSDMRADATGARARVLLVASNIIDGKKRTWRHHVLWRHWPAHLAAQLGGPTVTRVLSAVGDARFAPLAADTARELLADLLRARDTGLCRPLPFAVKTAAELLTGKTARRIYEGDDFNSTGERGDDPHLARAWPDYAALEAGGLAEWAERLLQPMLDALHDGDGDGDGDGEGE</sequence>
<dbReference type="GO" id="GO:0003678">
    <property type="term" value="F:DNA helicase activity"/>
    <property type="evidence" value="ECO:0007669"/>
    <property type="project" value="UniProtKB-UniRule"/>
</dbReference>
<evidence type="ECO:0000256" key="2">
    <source>
        <dbReference type="ARBA" id="ARBA00022741"/>
    </source>
</evidence>
<keyword evidence="3 10" id="KW-0227">DNA damage</keyword>
<dbReference type="Pfam" id="PF04257">
    <property type="entry name" value="Exonuc_V_gamma"/>
    <property type="match status" value="1"/>
</dbReference>
<dbReference type="GO" id="GO:0005524">
    <property type="term" value="F:ATP binding"/>
    <property type="evidence" value="ECO:0007669"/>
    <property type="project" value="UniProtKB-UniRule"/>
</dbReference>
<keyword evidence="8 10" id="KW-0238">DNA-binding</keyword>
<reference evidence="12 13" key="1">
    <citation type="submission" date="2018-01" db="EMBL/GenBank/DDBJ databases">
        <authorList>
            <person name="Fu G.-Y."/>
        </authorList>
    </citation>
    <scope>NUCLEOTIDE SEQUENCE [LARGE SCALE GENOMIC DNA]</scope>
    <source>
        <strain evidence="12 13">SY39</strain>
    </source>
</reference>
<gene>
    <name evidence="10 12" type="primary">recC</name>
    <name evidence="12" type="ORF">C0099_00910</name>
</gene>
<comment type="similarity">
    <text evidence="10">Belongs to the RecC family.</text>
</comment>
<keyword evidence="5 10" id="KW-0347">Helicase</keyword>
<dbReference type="Gene3D" id="1.10.10.160">
    <property type="match status" value="1"/>
</dbReference>
<keyword evidence="7 10" id="KW-0067">ATP-binding</keyword>
<keyword evidence="1 10" id="KW-0540">Nuclease</keyword>
<dbReference type="EMBL" id="CP025682">
    <property type="protein sequence ID" value="AUN93619.1"/>
    <property type="molecule type" value="Genomic_DNA"/>
</dbReference>
<keyword evidence="13" id="KW-1185">Reference proteome</keyword>
<dbReference type="Gene3D" id="3.40.50.300">
    <property type="entry name" value="P-loop containing nucleotide triphosphate hydrolases"/>
    <property type="match status" value="2"/>
</dbReference>
<dbReference type="Gene3D" id="1.10.10.990">
    <property type="match status" value="1"/>
</dbReference>
<accession>A0A2I6S2Y3</accession>
<dbReference type="GO" id="GO:0008854">
    <property type="term" value="F:exodeoxyribonuclease V activity"/>
    <property type="evidence" value="ECO:0007669"/>
    <property type="project" value="InterPro"/>
</dbReference>
<proteinExistence type="inferred from homology"/>
<keyword evidence="4 10" id="KW-0378">Hydrolase</keyword>
<dbReference type="PANTHER" id="PTHR30591">
    <property type="entry name" value="RECBCD ENZYME SUBUNIT RECC"/>
    <property type="match status" value="1"/>
</dbReference>
<evidence type="ECO:0000256" key="6">
    <source>
        <dbReference type="ARBA" id="ARBA00022839"/>
    </source>
</evidence>
<organism evidence="12 13">
    <name type="scientific">Pseudazoarcus pumilus</name>
    <dbReference type="NCBI Taxonomy" id="2067960"/>
    <lineage>
        <taxon>Bacteria</taxon>
        <taxon>Pseudomonadati</taxon>
        <taxon>Pseudomonadota</taxon>
        <taxon>Betaproteobacteria</taxon>
        <taxon>Rhodocyclales</taxon>
        <taxon>Zoogloeaceae</taxon>
        <taxon>Pseudazoarcus</taxon>
    </lineage>
</organism>
<dbReference type="OrthoDB" id="9762834at2"/>
<dbReference type="InterPro" id="IPR041500">
    <property type="entry name" value="RecC_C"/>
</dbReference>
<dbReference type="PANTHER" id="PTHR30591:SF1">
    <property type="entry name" value="RECBCD ENZYME SUBUNIT RECC"/>
    <property type="match status" value="1"/>
</dbReference>
<dbReference type="RefSeq" id="WP_102245693.1">
    <property type="nucleotide sequence ID" value="NZ_CP025682.1"/>
</dbReference>
<keyword evidence="2 10" id="KW-0547">Nucleotide-binding</keyword>
<keyword evidence="6 10" id="KW-0269">Exonuclease</keyword>
<comment type="function">
    <text evidence="10">A helicase/nuclease that prepares dsDNA breaks (DSB) for recombinational DNA repair. Binds to DSBs and unwinds DNA via a highly rapid and processive ATP-dependent bidirectional helicase activity. Unwinds dsDNA until it encounters a Chi (crossover hotspot instigator) sequence from the 3' direction. Cuts ssDNA a few nucleotides 3' to the Chi site. The properties and activities of the enzyme are changed at Chi. The Chi-altered holoenzyme produces a long 3'-ssDNA overhang and facilitates RecA-binding to the ssDNA for homologous DNA recombination and repair. Holoenzyme degrades any linearized DNA that is unable to undergo homologous recombination. In the holoenzyme this subunit recognizes the wild-type Chi sequence, and when added to isolated RecB increases its ATP-dependent helicase processivity.</text>
</comment>
<dbReference type="GO" id="GO:0003677">
    <property type="term" value="F:DNA binding"/>
    <property type="evidence" value="ECO:0007669"/>
    <property type="project" value="UniProtKB-UniRule"/>
</dbReference>
<dbReference type="SUPFAM" id="SSF52980">
    <property type="entry name" value="Restriction endonuclease-like"/>
    <property type="match status" value="1"/>
</dbReference>
<comment type="miscellaneous">
    <text evidence="10">In the RecBCD complex, RecB has a slow 3'-5' helicase, an exonuclease activity and loads RecA onto ssDNA, RecD has a fast 5'-3' helicase activity, while RecC stimulates the ATPase and processivity of the RecB helicase and contributes to recognition of the Chi site.</text>
</comment>
<dbReference type="KEGG" id="atw:C0099_00910"/>
<dbReference type="GO" id="GO:0009338">
    <property type="term" value="C:exodeoxyribonuclease V complex"/>
    <property type="evidence" value="ECO:0007669"/>
    <property type="project" value="InterPro"/>
</dbReference>
<comment type="subunit">
    <text evidence="10">Heterotrimer of RecB, RecC and RecD. All subunits contribute to DNA-binding.</text>
</comment>
<dbReference type="AlphaFoldDB" id="A0A2I6S2Y3"/>
<dbReference type="InterPro" id="IPR006697">
    <property type="entry name" value="RecC"/>
</dbReference>
<evidence type="ECO:0000256" key="4">
    <source>
        <dbReference type="ARBA" id="ARBA00022801"/>
    </source>
</evidence>
<dbReference type="InterPro" id="IPR011335">
    <property type="entry name" value="Restrct_endonuc-II-like"/>
</dbReference>
<evidence type="ECO:0000259" key="11">
    <source>
        <dbReference type="Pfam" id="PF17946"/>
    </source>
</evidence>
<dbReference type="Pfam" id="PF17946">
    <property type="entry name" value="RecC_C"/>
    <property type="match status" value="1"/>
</dbReference>
<feature type="domain" description="RecC C-terminal" evidence="11">
    <location>
        <begin position="844"/>
        <end position="1088"/>
    </location>
</feature>
<name>A0A2I6S2Y3_9RHOO</name>
<evidence type="ECO:0000256" key="1">
    <source>
        <dbReference type="ARBA" id="ARBA00022722"/>
    </source>
</evidence>
<evidence type="ECO:0000256" key="9">
    <source>
        <dbReference type="ARBA" id="ARBA00023204"/>
    </source>
</evidence>
<dbReference type="SUPFAM" id="SSF52540">
    <property type="entry name" value="P-loop containing nucleoside triphosphate hydrolases"/>
    <property type="match status" value="2"/>
</dbReference>
<evidence type="ECO:0000256" key="3">
    <source>
        <dbReference type="ARBA" id="ARBA00022763"/>
    </source>
</evidence>
<evidence type="ECO:0000313" key="12">
    <source>
        <dbReference type="EMBL" id="AUN93619.1"/>
    </source>
</evidence>
<evidence type="ECO:0000256" key="5">
    <source>
        <dbReference type="ARBA" id="ARBA00022806"/>
    </source>
</evidence>
<evidence type="ECO:0000256" key="8">
    <source>
        <dbReference type="ARBA" id="ARBA00023125"/>
    </source>
</evidence>
<dbReference type="PIRSF" id="PIRSF000980">
    <property type="entry name" value="RecC"/>
    <property type="match status" value="1"/>
</dbReference>
<dbReference type="InterPro" id="IPR027417">
    <property type="entry name" value="P-loop_NTPase"/>
</dbReference>
<dbReference type="InterPro" id="IPR013986">
    <property type="entry name" value="DExx_box_DNA_helicase_dom_sf"/>
</dbReference>
<dbReference type="GO" id="GO:0000724">
    <property type="term" value="P:double-strand break repair via homologous recombination"/>
    <property type="evidence" value="ECO:0007669"/>
    <property type="project" value="UniProtKB-UniRule"/>
</dbReference>
<keyword evidence="9 10" id="KW-0234">DNA repair</keyword>
<dbReference type="NCBIfam" id="TIGR01450">
    <property type="entry name" value="recC"/>
    <property type="match status" value="1"/>
</dbReference>
<dbReference type="Proteomes" id="UP000242205">
    <property type="component" value="Chromosome"/>
</dbReference>
<evidence type="ECO:0000256" key="10">
    <source>
        <dbReference type="HAMAP-Rule" id="MF_01486"/>
    </source>
</evidence>
<dbReference type="HAMAP" id="MF_01486">
    <property type="entry name" value="RecC"/>
    <property type="match status" value="1"/>
</dbReference>
<protein>
    <recommendedName>
        <fullName evidence="10">RecBCD enzyme subunit RecC</fullName>
    </recommendedName>
    <alternativeName>
        <fullName evidence="10">Exonuclease V subunit RecC</fullName>
        <shortName evidence="10">ExoV subunit RecC</shortName>
    </alternativeName>
    <alternativeName>
        <fullName evidence="10">Helicase/nuclease RecBCD subunit RecC</fullName>
    </alternativeName>
</protein>